<dbReference type="PANTHER" id="PTHR38654:SF1">
    <property type="entry name" value="BUCKY BALL"/>
    <property type="match status" value="1"/>
</dbReference>
<sequence length="730" mass="82521">MSRQKWHRRETFSTLHVLVHFKSTLSLIITFTNFIVYSILCCVSVLSGILKEVGMEEVNNSQHSMGSGQQHQHPVNHTRPFFYVQPPSQPYYLYQWHMNNPFGHYGFHGSGLPFGRPYLPPYSYMPYPGYILPQAPVQPMDYRRMFPHFPSAGGYDLRFRYHQTRIRRETTTSEVQTEPNEAVEKLGECLGKMEACDTSVEKEMDSGVASQAPGELGTQYEQPSPQPQRISKSGNTIFSDLAGTAYADASLCNRNTSQRDEWSVSSCDGVSPLDTSSVHEDVCHKDTCSEEQEEQCVPSSSPMMCQPCVKVDLSSKPEKTLLAKDTPTGIFFQDLGQGKDGVESESSPDPSDNWLVNDGMAQECKNEYKLPALQANVEKTSQDSKSHEDLVHNEKLHFRILKLPFHTILAGGELDKENPLWSVDSLSNLITPSTLLSTFGNAYYGYYPQVAQERQSVLSASLDELSSRDEMFSTDVEDMDLVPGHIYTGKSLGQDNVEEDPVDKGFLEEECPLCPRQRTCATCGCCLSQDAHGGIEAENDTSEEITDIVDDCESDSIKKVRDSRKVTNLKRTSHLKRSISSCSVTKHSSKLKPKKNLDGVEGSVSPDEQHQNFPGLGKESYEEHKISSKSEKHRGQDHHVHQKCQMERPCKNTVMSDQESWESYGAKPRSKPWKTYPKGRDQERPPRRKMSCKTVVYQRPRKNEYDENEDGEIPRIQRGRGSSKRRGTRY</sequence>
<dbReference type="GeneTree" id="ENSGT00940000171744"/>
<protein>
    <submittedName>
        <fullName evidence="3">Bucky ball</fullName>
    </submittedName>
</protein>
<evidence type="ECO:0000313" key="3">
    <source>
        <dbReference type="Ensembl" id="ENSECRP00000007749.1"/>
    </source>
</evidence>
<dbReference type="Proteomes" id="UP000694620">
    <property type="component" value="Chromosome 6"/>
</dbReference>
<keyword evidence="4" id="KW-1185">Reference proteome</keyword>
<dbReference type="RefSeq" id="XP_028659664.2">
    <property type="nucleotide sequence ID" value="XM_028803831.2"/>
</dbReference>
<evidence type="ECO:0000256" key="1">
    <source>
        <dbReference type="SAM" id="MobiDB-lite"/>
    </source>
</evidence>
<accession>A0A8C4S0J3</accession>
<keyword evidence="2" id="KW-0812">Transmembrane</keyword>
<keyword evidence="2" id="KW-1133">Transmembrane helix</keyword>
<gene>
    <name evidence="3" type="primary">buc</name>
</gene>
<feature type="region of interest" description="Disordered" evidence="1">
    <location>
        <begin position="580"/>
        <end position="730"/>
    </location>
</feature>
<dbReference type="AlphaFoldDB" id="A0A8C4S0J3"/>
<reference evidence="3" key="3">
    <citation type="submission" date="2025-09" db="UniProtKB">
        <authorList>
            <consortium name="Ensembl"/>
        </authorList>
    </citation>
    <scope>IDENTIFICATION</scope>
</reference>
<feature type="compositionally biased region" description="Basic residues" evidence="1">
    <location>
        <begin position="717"/>
        <end position="730"/>
    </location>
</feature>
<dbReference type="PANTHER" id="PTHR38654">
    <property type="entry name" value="BUCKY BALL-RELATED"/>
    <property type="match status" value="1"/>
</dbReference>
<feature type="compositionally biased region" description="Polar residues" evidence="1">
    <location>
        <begin position="219"/>
        <end position="230"/>
    </location>
</feature>
<feature type="region of interest" description="Disordered" evidence="1">
    <location>
        <begin position="206"/>
        <end position="230"/>
    </location>
</feature>
<feature type="compositionally biased region" description="Basic and acidic residues" evidence="1">
    <location>
        <begin position="619"/>
        <end position="650"/>
    </location>
</feature>
<dbReference type="Ensembl" id="ENSECRT00000007872.1">
    <property type="protein sequence ID" value="ENSECRP00000007749.1"/>
    <property type="gene ID" value="ENSECRG00000005171.1"/>
</dbReference>
<feature type="transmembrane region" description="Helical" evidence="2">
    <location>
        <begin position="25"/>
        <end position="50"/>
    </location>
</feature>
<organism evidence="3 4">
    <name type="scientific">Erpetoichthys calabaricus</name>
    <name type="common">Rope fish</name>
    <name type="synonym">Calamoichthys calabaricus</name>
    <dbReference type="NCBI Taxonomy" id="27687"/>
    <lineage>
        <taxon>Eukaryota</taxon>
        <taxon>Metazoa</taxon>
        <taxon>Chordata</taxon>
        <taxon>Craniata</taxon>
        <taxon>Vertebrata</taxon>
        <taxon>Euteleostomi</taxon>
        <taxon>Actinopterygii</taxon>
        <taxon>Polypteriformes</taxon>
        <taxon>Polypteridae</taxon>
        <taxon>Erpetoichthys</taxon>
    </lineage>
</organism>
<evidence type="ECO:0000313" key="4">
    <source>
        <dbReference type="Proteomes" id="UP000694620"/>
    </source>
</evidence>
<keyword evidence="2" id="KW-0472">Membrane</keyword>
<dbReference type="OrthoDB" id="8946276at2759"/>
<evidence type="ECO:0000256" key="2">
    <source>
        <dbReference type="SAM" id="Phobius"/>
    </source>
</evidence>
<proteinExistence type="predicted"/>
<dbReference type="InterPro" id="IPR053309">
    <property type="entry name" value="Balbiani_Body_Formation"/>
</dbReference>
<reference evidence="3" key="2">
    <citation type="submission" date="2025-08" db="UniProtKB">
        <authorList>
            <consortium name="Ensembl"/>
        </authorList>
    </citation>
    <scope>IDENTIFICATION</scope>
</reference>
<name>A0A8C4S0J3_ERPCA</name>
<dbReference type="GeneID" id="114653482"/>
<reference evidence="3" key="1">
    <citation type="submission" date="2021-06" db="EMBL/GenBank/DDBJ databases">
        <authorList>
            <consortium name="Wellcome Sanger Institute Data Sharing"/>
        </authorList>
    </citation>
    <scope>NUCLEOTIDE SEQUENCE [LARGE SCALE GENOMIC DNA]</scope>
</reference>